<dbReference type="GO" id="GO:0046872">
    <property type="term" value="F:metal ion binding"/>
    <property type="evidence" value="ECO:0007669"/>
    <property type="project" value="UniProtKB-KW"/>
</dbReference>
<evidence type="ECO:0000256" key="5">
    <source>
        <dbReference type="ARBA" id="ARBA00022723"/>
    </source>
</evidence>
<evidence type="ECO:0000256" key="6">
    <source>
        <dbReference type="ARBA" id="ARBA00022801"/>
    </source>
</evidence>
<dbReference type="GO" id="GO:0016787">
    <property type="term" value="F:hydrolase activity"/>
    <property type="evidence" value="ECO:0007669"/>
    <property type="project" value="UniProtKB-KW"/>
</dbReference>
<feature type="domain" description="DDE Tnp4" evidence="8">
    <location>
        <begin position="48"/>
        <end position="213"/>
    </location>
</feature>
<dbReference type="Proteomes" id="UP000053660">
    <property type="component" value="Unassembled WGS sequence"/>
</dbReference>
<gene>
    <name evidence="9" type="ORF">OESDEN_22393</name>
</gene>
<comment type="cofactor">
    <cofactor evidence="1">
        <name>a divalent metal cation</name>
        <dbReference type="ChEBI" id="CHEBI:60240"/>
    </cofactor>
</comment>
<evidence type="ECO:0000256" key="3">
    <source>
        <dbReference type="ARBA" id="ARBA00006958"/>
    </source>
</evidence>
<evidence type="ECO:0000259" key="8">
    <source>
        <dbReference type="Pfam" id="PF13359"/>
    </source>
</evidence>
<evidence type="ECO:0000256" key="2">
    <source>
        <dbReference type="ARBA" id="ARBA00004123"/>
    </source>
</evidence>
<organism evidence="9 10">
    <name type="scientific">Oesophagostomum dentatum</name>
    <name type="common">Nodular worm</name>
    <dbReference type="NCBI Taxonomy" id="61180"/>
    <lineage>
        <taxon>Eukaryota</taxon>
        <taxon>Metazoa</taxon>
        <taxon>Ecdysozoa</taxon>
        <taxon>Nematoda</taxon>
        <taxon>Chromadorea</taxon>
        <taxon>Rhabditida</taxon>
        <taxon>Rhabditina</taxon>
        <taxon>Rhabditomorpha</taxon>
        <taxon>Strongyloidea</taxon>
        <taxon>Strongylidae</taxon>
        <taxon>Oesophagostomum</taxon>
    </lineage>
</organism>
<evidence type="ECO:0000256" key="4">
    <source>
        <dbReference type="ARBA" id="ARBA00022722"/>
    </source>
</evidence>
<accession>A0A0B1S3D1</accession>
<reference evidence="9 10" key="1">
    <citation type="submission" date="2014-03" db="EMBL/GenBank/DDBJ databases">
        <title>Draft genome of the hookworm Oesophagostomum dentatum.</title>
        <authorList>
            <person name="Mitreva M."/>
        </authorList>
    </citation>
    <scope>NUCLEOTIDE SEQUENCE [LARGE SCALE GENOMIC DNA]</scope>
    <source>
        <strain evidence="9 10">OD-Hann</strain>
    </source>
</reference>
<keyword evidence="6" id="KW-0378">Hydrolase</keyword>
<keyword evidence="10" id="KW-1185">Reference proteome</keyword>
<protein>
    <submittedName>
        <fullName evidence="9">Transposase, IS4 family</fullName>
    </submittedName>
</protein>
<comment type="subcellular location">
    <subcellularLocation>
        <location evidence="2">Nucleus</location>
    </subcellularLocation>
</comment>
<dbReference type="PANTHER" id="PTHR22930">
    <property type="match status" value="1"/>
</dbReference>
<evidence type="ECO:0000256" key="7">
    <source>
        <dbReference type="ARBA" id="ARBA00023242"/>
    </source>
</evidence>
<name>A0A0B1S3D1_OESDE</name>
<sequence length="269" mass="30743">MSIVHEVAMEIVNVLHSEAFPEPTESTWKVSAEQFNRFHDYPAAVAALDGKHVECVCPYNSGSTYYNYKGFYSFVLLALVDANYRCIMYDLGAPGRSSDAGIFSTSEMKEYLEDHFKDFPPPVQLGNIGKVDYHILVDQGFRQTTRFIRPFNKVDAMRDARCAYFNYKMSRARRVVENFFGILSSRFRLLLTPIYSDPRHAKTITLAIMILHNLLVNEIGKDAVIERFGTGMYDEDDEDRPALPGNIAADAKRAREIVMRYFSSRDGVR</sequence>
<dbReference type="InterPro" id="IPR045249">
    <property type="entry name" value="HARBI1-like"/>
</dbReference>
<evidence type="ECO:0000313" key="10">
    <source>
        <dbReference type="Proteomes" id="UP000053660"/>
    </source>
</evidence>
<comment type="similarity">
    <text evidence="3">Belongs to the HARBI1 family.</text>
</comment>
<keyword evidence="7" id="KW-0539">Nucleus</keyword>
<dbReference type="PANTHER" id="PTHR22930:SF269">
    <property type="entry name" value="NUCLEASE HARBI1-LIKE PROTEIN"/>
    <property type="match status" value="1"/>
</dbReference>
<keyword evidence="5" id="KW-0479">Metal-binding</keyword>
<keyword evidence="4" id="KW-0540">Nuclease</keyword>
<dbReference type="EMBL" id="KN610221">
    <property type="protein sequence ID" value="KHJ77987.1"/>
    <property type="molecule type" value="Genomic_DNA"/>
</dbReference>
<proteinExistence type="inferred from homology"/>
<evidence type="ECO:0000313" key="9">
    <source>
        <dbReference type="EMBL" id="KHJ77987.1"/>
    </source>
</evidence>
<dbReference type="AlphaFoldDB" id="A0A0B1S3D1"/>
<dbReference type="InterPro" id="IPR027806">
    <property type="entry name" value="HARBI1_dom"/>
</dbReference>
<dbReference type="OrthoDB" id="5874107at2759"/>
<dbReference type="GO" id="GO:0005634">
    <property type="term" value="C:nucleus"/>
    <property type="evidence" value="ECO:0007669"/>
    <property type="project" value="UniProtKB-SubCell"/>
</dbReference>
<dbReference type="GO" id="GO:0004518">
    <property type="term" value="F:nuclease activity"/>
    <property type="evidence" value="ECO:0007669"/>
    <property type="project" value="UniProtKB-KW"/>
</dbReference>
<dbReference type="Pfam" id="PF13359">
    <property type="entry name" value="DDE_Tnp_4"/>
    <property type="match status" value="1"/>
</dbReference>
<evidence type="ECO:0000256" key="1">
    <source>
        <dbReference type="ARBA" id="ARBA00001968"/>
    </source>
</evidence>